<dbReference type="STRING" id="130081.M2Y026"/>
<keyword evidence="2" id="KW-0520">NAD</keyword>
<dbReference type="PRINTS" id="PR01713">
    <property type="entry name" value="NUCEPIMERASE"/>
</dbReference>
<evidence type="ECO:0000313" key="5">
    <source>
        <dbReference type="Proteomes" id="UP000030680"/>
    </source>
</evidence>
<evidence type="ECO:0000256" key="2">
    <source>
        <dbReference type="ARBA" id="ARBA00023027"/>
    </source>
</evidence>
<dbReference type="KEGG" id="gsl:Gasu_34330"/>
<sequence length="396" mass="44971">MFTGIHNSLHCFANMDSFIIGKTKWCHNRNSRVKVLSRTVWLLSTGSQSTTQRRRVLVTGAAGFIGFHAAKSLSQLGDLVVGVDNFNDYYDENLKRLRAQVLLHQFGITLQDMDITDQKALELLIGEYQFTHVLHLAAQAGVQYSLVNPVSYTSSNVQGFVSLLEALKNICVAMKWDFPIIVYASSSSVYGKNKKVPFCEIDPVTAPANLYAVTKISNELLAQVYHHLYGFKLTGLRYFTVYGAWGRPDMSYYLFAEAIHEQRELFLYQTEEPVLTINSGSVMEPCRDFTHVGDIVKGTIAALHKGHDLELINLGNCYPQRISYMVQCLEDLLGRKAIIKYRPLPKGDVPCTYADITKARQLLDFEPQVDLKEGLKDFCEWFIRWKQWKANLLSVM</sequence>
<proteinExistence type="inferred from homology"/>
<comment type="similarity">
    <text evidence="1">Belongs to the NAD(P)-dependent epimerase/dehydratase family.</text>
</comment>
<protein>
    <submittedName>
        <fullName evidence="4">NAD-dependent epimerase/dehydratase</fullName>
    </submittedName>
</protein>
<feature type="domain" description="NAD(P)-binding" evidence="3">
    <location>
        <begin position="57"/>
        <end position="377"/>
    </location>
</feature>
<dbReference type="InterPro" id="IPR016040">
    <property type="entry name" value="NAD(P)-bd_dom"/>
</dbReference>
<dbReference type="GeneID" id="17088049"/>
<dbReference type="Pfam" id="PF16363">
    <property type="entry name" value="GDP_Man_Dehyd"/>
    <property type="match status" value="1"/>
</dbReference>
<dbReference type="RefSeq" id="XP_005705758.1">
    <property type="nucleotide sequence ID" value="XM_005705701.1"/>
</dbReference>
<dbReference type="PANTHER" id="PTHR43574">
    <property type="entry name" value="EPIMERASE-RELATED"/>
    <property type="match status" value="1"/>
</dbReference>
<gene>
    <name evidence="4" type="ORF">Gasu_34330</name>
</gene>
<dbReference type="AlphaFoldDB" id="M2Y026"/>
<evidence type="ECO:0000256" key="1">
    <source>
        <dbReference type="ARBA" id="ARBA00007637"/>
    </source>
</evidence>
<evidence type="ECO:0000313" key="4">
    <source>
        <dbReference type="EMBL" id="EME29238.1"/>
    </source>
</evidence>
<accession>M2Y026</accession>
<reference evidence="5" key="1">
    <citation type="journal article" date="2013" name="Science">
        <title>Gene transfer from bacteria and archaea facilitated evolution of an extremophilic eukaryote.</title>
        <authorList>
            <person name="Schonknecht G."/>
            <person name="Chen W.H."/>
            <person name="Ternes C.M."/>
            <person name="Barbier G.G."/>
            <person name="Shrestha R.P."/>
            <person name="Stanke M."/>
            <person name="Brautigam A."/>
            <person name="Baker B.J."/>
            <person name="Banfield J.F."/>
            <person name="Garavito R.M."/>
            <person name="Carr K."/>
            <person name="Wilkerson C."/>
            <person name="Rensing S.A."/>
            <person name="Gagneul D."/>
            <person name="Dickenson N.E."/>
            <person name="Oesterhelt C."/>
            <person name="Lercher M.J."/>
            <person name="Weber A.P."/>
        </authorList>
    </citation>
    <scope>NUCLEOTIDE SEQUENCE [LARGE SCALE GENOMIC DNA]</scope>
    <source>
        <strain evidence="5">074W</strain>
    </source>
</reference>
<name>M2Y026_GALSU</name>
<dbReference type="Gene3D" id="3.40.50.720">
    <property type="entry name" value="NAD(P)-binding Rossmann-like Domain"/>
    <property type="match status" value="1"/>
</dbReference>
<dbReference type="Gene3D" id="3.90.25.10">
    <property type="entry name" value="UDP-galactose 4-epimerase, domain 1"/>
    <property type="match status" value="1"/>
</dbReference>
<dbReference type="Gramene" id="EME29238">
    <property type="protein sequence ID" value="EME29238"/>
    <property type="gene ID" value="Gasu_34330"/>
</dbReference>
<dbReference type="EMBL" id="KB454511">
    <property type="protein sequence ID" value="EME29238.1"/>
    <property type="molecule type" value="Genomic_DNA"/>
</dbReference>
<evidence type="ECO:0000259" key="3">
    <source>
        <dbReference type="Pfam" id="PF16363"/>
    </source>
</evidence>
<organism evidence="4 5">
    <name type="scientific">Galdieria sulphuraria</name>
    <name type="common">Red alga</name>
    <dbReference type="NCBI Taxonomy" id="130081"/>
    <lineage>
        <taxon>Eukaryota</taxon>
        <taxon>Rhodophyta</taxon>
        <taxon>Bangiophyceae</taxon>
        <taxon>Galdieriales</taxon>
        <taxon>Galdieriaceae</taxon>
        <taxon>Galdieria</taxon>
    </lineage>
</organism>
<keyword evidence="5" id="KW-1185">Reference proteome</keyword>
<dbReference type="Proteomes" id="UP000030680">
    <property type="component" value="Unassembled WGS sequence"/>
</dbReference>
<dbReference type="eggNOG" id="KOG1371">
    <property type="taxonomic scope" value="Eukaryota"/>
</dbReference>
<dbReference type="OMA" id="LHTPYQV"/>
<dbReference type="OrthoDB" id="1747at2759"/>
<dbReference type="SUPFAM" id="SSF51735">
    <property type="entry name" value="NAD(P)-binding Rossmann-fold domains"/>
    <property type="match status" value="1"/>
</dbReference>
<dbReference type="InterPro" id="IPR036291">
    <property type="entry name" value="NAD(P)-bd_dom_sf"/>
</dbReference>